<protein>
    <submittedName>
        <fullName evidence="1">Zinc finger BED domain-containing protein 5-like</fullName>
    </submittedName>
</protein>
<gene>
    <name evidence="1" type="ORF">LOD99_5365</name>
</gene>
<accession>A0AAV7JRA0</accession>
<sequence>MKRSFLKRHLSGCQPNLADKGIDFFKHQEVGVKQIRIDHRRQLSQQTQAGLRGSYMADLRIAQEKKPRTIAEILYSPVVRTSCTAFWEIAPKRNSLSASLERHNQAPNYRYGR</sequence>
<dbReference type="EMBL" id="JAKMXF010000306">
    <property type="protein sequence ID" value="KAI6651218.1"/>
    <property type="molecule type" value="Genomic_DNA"/>
</dbReference>
<organism evidence="1 2">
    <name type="scientific">Oopsacas minuta</name>
    <dbReference type="NCBI Taxonomy" id="111878"/>
    <lineage>
        <taxon>Eukaryota</taxon>
        <taxon>Metazoa</taxon>
        <taxon>Porifera</taxon>
        <taxon>Hexactinellida</taxon>
        <taxon>Hexasterophora</taxon>
        <taxon>Lyssacinosida</taxon>
        <taxon>Leucopsacidae</taxon>
        <taxon>Oopsacas</taxon>
    </lineage>
</organism>
<dbReference type="Proteomes" id="UP001165289">
    <property type="component" value="Unassembled WGS sequence"/>
</dbReference>
<comment type="caution">
    <text evidence="1">The sequence shown here is derived from an EMBL/GenBank/DDBJ whole genome shotgun (WGS) entry which is preliminary data.</text>
</comment>
<evidence type="ECO:0000313" key="1">
    <source>
        <dbReference type="EMBL" id="KAI6651218.1"/>
    </source>
</evidence>
<keyword evidence="2" id="KW-1185">Reference proteome</keyword>
<reference evidence="1 2" key="1">
    <citation type="journal article" date="2023" name="BMC Biol.">
        <title>The compact genome of the sponge Oopsacas minuta (Hexactinellida) is lacking key metazoan core genes.</title>
        <authorList>
            <person name="Santini S."/>
            <person name="Schenkelaars Q."/>
            <person name="Jourda C."/>
            <person name="Duchesne M."/>
            <person name="Belahbib H."/>
            <person name="Rocher C."/>
            <person name="Selva M."/>
            <person name="Riesgo A."/>
            <person name="Vervoort M."/>
            <person name="Leys S.P."/>
            <person name="Kodjabachian L."/>
            <person name="Le Bivic A."/>
            <person name="Borchiellini C."/>
            <person name="Claverie J.M."/>
            <person name="Renard E."/>
        </authorList>
    </citation>
    <scope>NUCLEOTIDE SEQUENCE [LARGE SCALE GENOMIC DNA]</scope>
    <source>
        <strain evidence="1">SPO-2</strain>
    </source>
</reference>
<name>A0AAV7JRA0_9METZ</name>
<evidence type="ECO:0000313" key="2">
    <source>
        <dbReference type="Proteomes" id="UP001165289"/>
    </source>
</evidence>
<dbReference type="AlphaFoldDB" id="A0AAV7JRA0"/>
<proteinExistence type="predicted"/>